<feature type="compositionally biased region" description="Basic and acidic residues" evidence="1">
    <location>
        <begin position="97"/>
        <end position="116"/>
    </location>
</feature>
<dbReference type="EMBL" id="JAWDGP010000881">
    <property type="protein sequence ID" value="KAK3796482.1"/>
    <property type="molecule type" value="Genomic_DNA"/>
</dbReference>
<keyword evidence="3" id="KW-1185">Reference proteome</keyword>
<reference evidence="2" key="1">
    <citation type="journal article" date="2023" name="G3 (Bethesda)">
        <title>A reference genome for the long-term kleptoplast-retaining sea slug Elysia crispata morphotype clarki.</title>
        <authorList>
            <person name="Eastman K.E."/>
            <person name="Pendleton A.L."/>
            <person name="Shaikh M.A."/>
            <person name="Suttiyut T."/>
            <person name="Ogas R."/>
            <person name="Tomko P."/>
            <person name="Gavelis G."/>
            <person name="Widhalm J.R."/>
            <person name="Wisecaver J.H."/>
        </authorList>
    </citation>
    <scope>NUCLEOTIDE SEQUENCE</scope>
    <source>
        <strain evidence="2">ECLA1</strain>
    </source>
</reference>
<name>A0AAE1B0Y9_9GAST</name>
<evidence type="ECO:0000313" key="2">
    <source>
        <dbReference type="EMBL" id="KAK3796482.1"/>
    </source>
</evidence>
<comment type="caution">
    <text evidence="2">The sequence shown here is derived from an EMBL/GenBank/DDBJ whole genome shotgun (WGS) entry which is preliminary data.</text>
</comment>
<feature type="region of interest" description="Disordered" evidence="1">
    <location>
        <begin position="153"/>
        <end position="173"/>
    </location>
</feature>
<dbReference type="AlphaFoldDB" id="A0AAE1B0Y9"/>
<evidence type="ECO:0000313" key="3">
    <source>
        <dbReference type="Proteomes" id="UP001283361"/>
    </source>
</evidence>
<gene>
    <name evidence="2" type="ORF">RRG08_009259</name>
</gene>
<feature type="region of interest" description="Disordered" evidence="1">
    <location>
        <begin position="90"/>
        <end position="120"/>
    </location>
</feature>
<protein>
    <submittedName>
        <fullName evidence="2">Uncharacterized protein</fullName>
    </submittedName>
</protein>
<evidence type="ECO:0000256" key="1">
    <source>
        <dbReference type="SAM" id="MobiDB-lite"/>
    </source>
</evidence>
<organism evidence="2 3">
    <name type="scientific">Elysia crispata</name>
    <name type="common">lettuce slug</name>
    <dbReference type="NCBI Taxonomy" id="231223"/>
    <lineage>
        <taxon>Eukaryota</taxon>
        <taxon>Metazoa</taxon>
        <taxon>Spiralia</taxon>
        <taxon>Lophotrochozoa</taxon>
        <taxon>Mollusca</taxon>
        <taxon>Gastropoda</taxon>
        <taxon>Heterobranchia</taxon>
        <taxon>Euthyneura</taxon>
        <taxon>Panpulmonata</taxon>
        <taxon>Sacoglossa</taxon>
        <taxon>Placobranchoidea</taxon>
        <taxon>Plakobranchidae</taxon>
        <taxon>Elysia</taxon>
    </lineage>
</organism>
<sequence>MIESSRLLKRIYRNPSCLMIESSILLKRIYRNPSCLMIESSILLKRIYRNPSCLMIESSILLKRIYRNPSCLMIESSILLKRIYRTSGQVTAQRSPGDGRAKPRPSCREPRVRDVYRPPPGRSVYEVRARNSRKSLPFILREGSGLTSVWVSVTESPPSSDSPGRCQSSSNIDSTEDVLRLLVN</sequence>
<proteinExistence type="predicted"/>
<accession>A0AAE1B0Y9</accession>
<dbReference type="Proteomes" id="UP001283361">
    <property type="component" value="Unassembled WGS sequence"/>
</dbReference>